<name>A0A147JY04_HADYE</name>
<keyword evidence="1" id="KW-0472">Membrane</keyword>
<evidence type="ECO:0000313" key="4">
    <source>
        <dbReference type="Proteomes" id="UP000074294"/>
    </source>
</evidence>
<gene>
    <name evidence="3" type="ORF">APZ16_06410</name>
</gene>
<proteinExistence type="predicted"/>
<dbReference type="AlphaFoldDB" id="A0A147JY04"/>
<dbReference type="Proteomes" id="UP000074294">
    <property type="component" value="Unassembled WGS sequence"/>
</dbReference>
<feature type="transmembrane region" description="Helical" evidence="1">
    <location>
        <begin position="55"/>
        <end position="73"/>
    </location>
</feature>
<keyword evidence="1" id="KW-0812">Transmembrane</keyword>
<dbReference type="EMBL" id="LQMQ01000021">
    <property type="protein sequence ID" value="KUO41420.1"/>
    <property type="molecule type" value="Genomic_DNA"/>
</dbReference>
<evidence type="ECO:0000313" key="3">
    <source>
        <dbReference type="EMBL" id="KUO41420.1"/>
    </source>
</evidence>
<comment type="caution">
    <text evidence="3">The sequence shown here is derived from an EMBL/GenBank/DDBJ whole genome shotgun (WGS) entry which is preliminary data.</text>
</comment>
<evidence type="ECO:0000259" key="2">
    <source>
        <dbReference type="Pfam" id="PF05763"/>
    </source>
</evidence>
<accession>A0A147JY04</accession>
<organism evidence="3 4">
    <name type="scientific">Hadarchaeum yellowstonense</name>
    <dbReference type="NCBI Taxonomy" id="1776334"/>
    <lineage>
        <taxon>Archaea</taxon>
        <taxon>Methanobacteriati</taxon>
        <taxon>Candidatus Hadarchaeota</taxon>
        <taxon>Candidatus Hadarchaeia</taxon>
        <taxon>Candidatus Hadarchaeales</taxon>
        <taxon>Candidatus Hadarchaeaceae</taxon>
        <taxon>Candidatus Hadarchaeum</taxon>
    </lineage>
</organism>
<protein>
    <recommendedName>
        <fullName evidence="2">DUF835 domain-containing protein</fullName>
    </recommendedName>
</protein>
<feature type="domain" description="DUF835" evidence="2">
    <location>
        <begin position="116"/>
        <end position="247"/>
    </location>
</feature>
<sequence>MIAAAVALLCRIYRLMELQVFRRPLKYALVGCTVALAILVFGDILPVLFDLNFPSLASAGLVAIGISLGNAVIQRRFIATPAVSRFLVPLPEAALSSRQRYRLVKGRSYLVVRVNPEDSFSIFLDQITHGIPGFWITALRPKDVEKYDLLRTPIIFLSDHPIPGEIVMPPKELERLKEFVESRLELIRGSSVVLLDCFYQLAVANGFRKTLEFVAELGKICSRHSSNLIVHLNPRRFTGRQMKLVEEALGAIRK</sequence>
<reference evidence="3 4" key="1">
    <citation type="journal article" date="2016" name="Nat. Microbiol.">
        <title>Genomic inference of the metabolism of cosmopolitan subsurface Archaea, Hadesarchaea.</title>
        <authorList>
            <person name="Baker B.J."/>
            <person name="Saw J.H."/>
            <person name="Lind A.E."/>
            <person name="Lazar C.S."/>
            <person name="Hinrichs K.-U."/>
            <person name="Teske A.P."/>
            <person name="Ettema T.J."/>
        </authorList>
    </citation>
    <scope>NUCLEOTIDE SEQUENCE [LARGE SCALE GENOMIC DNA]</scope>
</reference>
<dbReference type="InterPro" id="IPR008553">
    <property type="entry name" value="DUF835"/>
</dbReference>
<dbReference type="Pfam" id="PF05763">
    <property type="entry name" value="DUF835"/>
    <property type="match status" value="1"/>
</dbReference>
<feature type="transmembrane region" description="Helical" evidence="1">
    <location>
        <begin position="27"/>
        <end position="49"/>
    </location>
</feature>
<evidence type="ECO:0000256" key="1">
    <source>
        <dbReference type="SAM" id="Phobius"/>
    </source>
</evidence>
<dbReference type="STRING" id="1776334.APZ16_06410"/>
<keyword evidence="1" id="KW-1133">Transmembrane helix</keyword>